<evidence type="ECO:0000313" key="4">
    <source>
        <dbReference type="EMBL" id="TPW76327.1"/>
    </source>
</evidence>
<dbReference type="Pfam" id="PF25362">
    <property type="entry name" value="bPH_11"/>
    <property type="match status" value="1"/>
</dbReference>
<name>A0A506Y4I8_9MICO</name>
<feature type="compositionally biased region" description="Low complexity" evidence="1">
    <location>
        <begin position="161"/>
        <end position="180"/>
    </location>
</feature>
<dbReference type="EMBL" id="VHQG01000002">
    <property type="protein sequence ID" value="TPW76327.1"/>
    <property type="molecule type" value="Genomic_DNA"/>
</dbReference>
<evidence type="ECO:0000256" key="1">
    <source>
        <dbReference type="SAM" id="MobiDB-lite"/>
    </source>
</evidence>
<keyword evidence="2" id="KW-0472">Membrane</keyword>
<evidence type="ECO:0000256" key="2">
    <source>
        <dbReference type="SAM" id="Phobius"/>
    </source>
</evidence>
<feature type="domain" description="PH" evidence="3">
    <location>
        <begin position="37"/>
        <end position="151"/>
    </location>
</feature>
<evidence type="ECO:0000259" key="3">
    <source>
        <dbReference type="Pfam" id="PF25362"/>
    </source>
</evidence>
<keyword evidence="2" id="KW-0812">Transmembrane</keyword>
<keyword evidence="5" id="KW-1185">Reference proteome</keyword>
<feature type="region of interest" description="Disordered" evidence="1">
    <location>
        <begin position="161"/>
        <end position="188"/>
    </location>
</feature>
<feature type="transmembrane region" description="Helical" evidence="2">
    <location>
        <begin position="6"/>
        <end position="25"/>
    </location>
</feature>
<accession>A0A506Y4I8</accession>
<proteinExistence type="predicted"/>
<evidence type="ECO:0000313" key="5">
    <source>
        <dbReference type="Proteomes" id="UP000316252"/>
    </source>
</evidence>
<sequence>MTRELIWAIVLVGFVVVIVLGILGWRRRACGQAGLDSVEPVPADLGAPLLRDDLLYVATTRAGDPYDRIHVAGLGFRARGVVTVHERGVLLELAGSPARWIAADTLRGAGRATWTIDRVVERDGLVLLGWTLAGDDVDTYLRSEQPSALLAALHELAPALADAPTPADTAAEAQPADAAPAPAPKESA</sequence>
<dbReference type="RefSeq" id="WP_141163683.1">
    <property type="nucleotide sequence ID" value="NZ_VHQG01000002.1"/>
</dbReference>
<gene>
    <name evidence="4" type="ORF">FJ657_11125</name>
</gene>
<comment type="caution">
    <text evidence="4">The sequence shown here is derived from an EMBL/GenBank/DDBJ whole genome shotgun (WGS) entry which is preliminary data.</text>
</comment>
<keyword evidence="2" id="KW-1133">Transmembrane helix</keyword>
<reference evidence="4 5" key="1">
    <citation type="submission" date="2019-06" db="EMBL/GenBank/DDBJ databases">
        <authorList>
            <person name="Li F."/>
        </authorList>
    </citation>
    <scope>NUCLEOTIDE SEQUENCE [LARGE SCALE GENOMIC DNA]</scope>
    <source>
        <strain evidence="4 5">10F1D-1</strain>
    </source>
</reference>
<dbReference type="AlphaFoldDB" id="A0A506Y4I8"/>
<organism evidence="4 5">
    <name type="scientific">Schumannella soli</name>
    <dbReference type="NCBI Taxonomy" id="2590779"/>
    <lineage>
        <taxon>Bacteria</taxon>
        <taxon>Bacillati</taxon>
        <taxon>Actinomycetota</taxon>
        <taxon>Actinomycetes</taxon>
        <taxon>Micrococcales</taxon>
        <taxon>Microbacteriaceae</taxon>
        <taxon>Schumannella</taxon>
    </lineage>
</organism>
<protein>
    <recommendedName>
        <fullName evidence="3">PH domain-containing protein</fullName>
    </recommendedName>
</protein>
<dbReference type="OrthoDB" id="3826692at2"/>
<dbReference type="Proteomes" id="UP000316252">
    <property type="component" value="Unassembled WGS sequence"/>
</dbReference>
<dbReference type="InterPro" id="IPR057446">
    <property type="entry name" value="PH_bac"/>
</dbReference>